<dbReference type="AlphaFoldDB" id="A0A2T9ZCE7"/>
<feature type="compositionally biased region" description="Low complexity" evidence="1">
    <location>
        <begin position="261"/>
        <end position="274"/>
    </location>
</feature>
<evidence type="ECO:0000256" key="1">
    <source>
        <dbReference type="SAM" id="MobiDB-lite"/>
    </source>
</evidence>
<dbReference type="EMBL" id="MBFS01000534">
    <property type="protein sequence ID" value="PVV02274.1"/>
    <property type="molecule type" value="Genomic_DNA"/>
</dbReference>
<proteinExistence type="predicted"/>
<feature type="compositionally biased region" description="Polar residues" evidence="1">
    <location>
        <begin position="534"/>
        <end position="543"/>
    </location>
</feature>
<dbReference type="Pfam" id="PF04139">
    <property type="entry name" value="Rad9"/>
    <property type="match status" value="1"/>
</dbReference>
<feature type="compositionally biased region" description="Polar residues" evidence="1">
    <location>
        <begin position="349"/>
        <end position="379"/>
    </location>
</feature>
<reference evidence="2 3" key="1">
    <citation type="journal article" date="2018" name="MBio">
        <title>Comparative Genomics Reveals the Core Gene Toolbox for the Fungus-Insect Symbiosis.</title>
        <authorList>
            <person name="Wang Y."/>
            <person name="Stata M."/>
            <person name="Wang W."/>
            <person name="Stajich J.E."/>
            <person name="White M.M."/>
            <person name="Moncalvo J.M."/>
        </authorList>
    </citation>
    <scope>NUCLEOTIDE SEQUENCE [LARGE SCALE GENOMIC DNA]</scope>
    <source>
        <strain evidence="2 3">SC-DP-2</strain>
    </source>
</reference>
<dbReference type="GO" id="GO:0006281">
    <property type="term" value="P:DNA repair"/>
    <property type="evidence" value="ECO:0007669"/>
    <property type="project" value="TreeGrafter"/>
</dbReference>
<feature type="region of interest" description="Disordered" evidence="1">
    <location>
        <begin position="330"/>
        <end position="379"/>
    </location>
</feature>
<dbReference type="GO" id="GO:0000076">
    <property type="term" value="P:DNA replication checkpoint signaling"/>
    <property type="evidence" value="ECO:0007669"/>
    <property type="project" value="TreeGrafter"/>
</dbReference>
<feature type="region of interest" description="Disordered" evidence="1">
    <location>
        <begin position="256"/>
        <end position="315"/>
    </location>
</feature>
<feature type="compositionally biased region" description="Polar residues" evidence="1">
    <location>
        <begin position="330"/>
        <end position="341"/>
    </location>
</feature>
<accession>A0A2T9ZCE7</accession>
<evidence type="ECO:0000313" key="2">
    <source>
        <dbReference type="EMBL" id="PVV02274.1"/>
    </source>
</evidence>
<name>A0A2T9ZCE7_9FUNG</name>
<evidence type="ECO:0000313" key="3">
    <source>
        <dbReference type="Proteomes" id="UP000245609"/>
    </source>
</evidence>
<dbReference type="STRING" id="133381.A0A2T9ZCE7"/>
<sequence>MSLKIDHGLFNTEHSSQQDIPAECRIITEIHQKAGVVKTYKLSYEIVDTLHPVYDKQSCQNRFVIDPRSLRESMGYFSNQVDEVSLYLTESHVIIRSWASGSLSDTLDPAEISSLKKGIRDYVETSRAIEAANSYLQAYFDSGGDPIIFCVSGDLLVTDFLKKRKRYDSSNLKGNSENSSNDLSIDGLVVEFIIATVPDSSASQMHTQGSMLATERFRNLKSHNLQSNSPNNQIRNSQRSIFQTPANQNAFSVRVGGTDTNSSNKINFSNSISKGGFLKPLPRNLQHSGGGNVHSQSSLPNPENDTPTKIGEHSKTINIPNIPQANRYFTNNYLNDSNSKTTQEKHFDSSASQSLSFPNNNDNTDSIHPPSLSSDTESMSASYSKLYNTDFQNQANEYIRNNDLNGKGIVLHQNEISLLKPASEKISNSESLFNDSARSSLANVGSSNILNNGENNLSEHISISDSRNKISNHQHQISKGLQKGKDLINTDSMLVDPLSTSGSMEVIGSNTGSIVLTKDNRDTDSSDIEKDFDFSQNKNTQRYDSVSDTGDTSDSDQEEIAATPPSSKQTKSLF</sequence>
<comment type="caution">
    <text evidence="2">The sequence shown here is derived from an EMBL/GenBank/DDBJ whole genome shotgun (WGS) entry which is preliminary data.</text>
</comment>
<dbReference type="GO" id="GO:0031573">
    <property type="term" value="P:mitotic intra-S DNA damage checkpoint signaling"/>
    <property type="evidence" value="ECO:0007669"/>
    <property type="project" value="TreeGrafter"/>
</dbReference>
<dbReference type="OrthoDB" id="60092at2759"/>
<keyword evidence="3" id="KW-1185">Reference proteome</keyword>
<organism evidence="2 3">
    <name type="scientific">Smittium megazygosporum</name>
    <dbReference type="NCBI Taxonomy" id="133381"/>
    <lineage>
        <taxon>Eukaryota</taxon>
        <taxon>Fungi</taxon>
        <taxon>Fungi incertae sedis</taxon>
        <taxon>Zoopagomycota</taxon>
        <taxon>Kickxellomycotina</taxon>
        <taxon>Harpellomycetes</taxon>
        <taxon>Harpellales</taxon>
        <taxon>Legeriomycetaceae</taxon>
        <taxon>Smittium</taxon>
    </lineage>
</organism>
<dbReference type="Gene3D" id="3.70.10.10">
    <property type="match status" value="1"/>
</dbReference>
<dbReference type="PANTHER" id="PTHR15237:SF0">
    <property type="entry name" value="CELL CYCLE CHECKPOINT CONTROL PROTEIN"/>
    <property type="match status" value="1"/>
</dbReference>
<dbReference type="PANTHER" id="PTHR15237">
    <property type="entry name" value="DNA REPAIR PROTEIN RAD9"/>
    <property type="match status" value="1"/>
</dbReference>
<feature type="compositionally biased region" description="Polar residues" evidence="1">
    <location>
        <begin position="564"/>
        <end position="574"/>
    </location>
</feature>
<feature type="compositionally biased region" description="Polar residues" evidence="1">
    <location>
        <begin position="293"/>
        <end position="307"/>
    </location>
</feature>
<feature type="compositionally biased region" description="Basic and acidic residues" evidence="1">
    <location>
        <begin position="518"/>
        <end position="533"/>
    </location>
</feature>
<dbReference type="GO" id="GO:0071479">
    <property type="term" value="P:cellular response to ionizing radiation"/>
    <property type="evidence" value="ECO:0007669"/>
    <property type="project" value="TreeGrafter"/>
</dbReference>
<dbReference type="InterPro" id="IPR007268">
    <property type="entry name" value="Rad9/Ddc1"/>
</dbReference>
<feature type="region of interest" description="Disordered" evidence="1">
    <location>
        <begin position="515"/>
        <end position="574"/>
    </location>
</feature>
<dbReference type="GO" id="GO:0030896">
    <property type="term" value="C:checkpoint clamp complex"/>
    <property type="evidence" value="ECO:0007669"/>
    <property type="project" value="InterPro"/>
</dbReference>
<protein>
    <submittedName>
        <fullName evidence="2">Uncharacterized protein</fullName>
    </submittedName>
</protein>
<gene>
    <name evidence="2" type="ORF">BB560_003276</name>
</gene>
<dbReference type="Proteomes" id="UP000245609">
    <property type="component" value="Unassembled WGS sequence"/>
</dbReference>